<dbReference type="SMART" id="SM00248">
    <property type="entry name" value="ANK"/>
    <property type="match status" value="3"/>
</dbReference>
<reference evidence="5" key="1">
    <citation type="submission" date="2024-06" db="EMBL/GenBank/DDBJ databases">
        <title>Genome assembly of the Polyergus mexicanus.</title>
        <authorList>
            <person name="Cash E."/>
            <person name="Tustsui N.D."/>
            <person name="Ward P."/>
            <person name="Nguyen O."/>
            <person name="Sahasrabudhe R."/>
            <person name="Fairbairn C.W."/>
            <person name="Seligmann W.E."/>
            <person name="Sacco S."/>
            <person name="Beraut E."/>
            <person name="Miller C."/>
            <person name="Toffelmier E."/>
            <person name="Shaffer H.B."/>
        </authorList>
    </citation>
    <scope>NUCLEOTIDE SEQUENCE</scope>
    <source>
        <strain evidence="5">NDT 795.1</strain>
    </source>
</reference>
<dbReference type="PANTHER" id="PTHR24171">
    <property type="entry name" value="ANKYRIN REPEAT DOMAIN-CONTAINING PROTEIN 39-RELATED"/>
    <property type="match status" value="1"/>
</dbReference>
<accession>A0AAU7YKH5</accession>
<dbReference type="InterPro" id="IPR002110">
    <property type="entry name" value="Ankyrin_rpt"/>
</dbReference>
<feature type="repeat" description="ANK" evidence="3">
    <location>
        <begin position="40"/>
        <end position="72"/>
    </location>
</feature>
<feature type="region of interest" description="Disordered" evidence="4">
    <location>
        <begin position="93"/>
        <end position="167"/>
    </location>
</feature>
<feature type="region of interest" description="Disordered" evidence="4">
    <location>
        <begin position="219"/>
        <end position="241"/>
    </location>
</feature>
<evidence type="ECO:0000256" key="1">
    <source>
        <dbReference type="ARBA" id="ARBA00022737"/>
    </source>
</evidence>
<feature type="compositionally biased region" description="Basic and acidic residues" evidence="4">
    <location>
        <begin position="219"/>
        <end position="228"/>
    </location>
</feature>
<sequence>MSGSNKDINAELFNAVKNGKIDKVKSLISDGADVNATDQYGWTPLHLAAENGHKDVVEFLLSKKADVNAKDKDGKTPLDLTTNDEIIALLNKAAEDPDAGSVDEPSTDSKEDQEEDAGTEKKEKQEGNAQPGSDITNQEADETVSSGSGTPQTQQGTISAGEGTQTEEHSSSLFGSLFSILMKPFSLIASFFGGFFSWLFGSNEEKSDEFTTDALLKLDSSDKEKTDLQPDEDSSDNHLFG</sequence>
<feature type="compositionally biased region" description="Polar residues" evidence="4">
    <location>
        <begin position="127"/>
        <end position="164"/>
    </location>
</feature>
<dbReference type="AlphaFoldDB" id="A0AAU7YKH5"/>
<organism evidence="5">
    <name type="scientific">Wolbachia endosymbiont of Polyergus mexicanus</name>
    <dbReference type="NCBI Taxonomy" id="3171167"/>
    <lineage>
        <taxon>Bacteria</taxon>
        <taxon>Pseudomonadati</taxon>
        <taxon>Pseudomonadota</taxon>
        <taxon>Alphaproteobacteria</taxon>
        <taxon>Rickettsiales</taxon>
        <taxon>Anaplasmataceae</taxon>
        <taxon>Wolbachieae</taxon>
        <taxon>Wolbachia</taxon>
    </lineage>
</organism>
<evidence type="ECO:0000313" key="5">
    <source>
        <dbReference type="EMBL" id="XCA33299.1"/>
    </source>
</evidence>
<dbReference type="SUPFAM" id="SSF48403">
    <property type="entry name" value="Ankyrin repeat"/>
    <property type="match status" value="1"/>
</dbReference>
<dbReference type="EMBL" id="CP158586">
    <property type="protein sequence ID" value="XCA33299.1"/>
    <property type="molecule type" value="Genomic_DNA"/>
</dbReference>
<keyword evidence="2 3" id="KW-0040">ANK repeat</keyword>
<evidence type="ECO:0000256" key="3">
    <source>
        <dbReference type="PROSITE-ProRule" id="PRU00023"/>
    </source>
</evidence>
<keyword evidence="1" id="KW-0677">Repeat</keyword>
<dbReference type="Gene3D" id="1.25.40.20">
    <property type="entry name" value="Ankyrin repeat-containing domain"/>
    <property type="match status" value="1"/>
</dbReference>
<proteinExistence type="predicted"/>
<gene>
    <name evidence="5" type="ORF">ABS808_00160</name>
</gene>
<dbReference type="PROSITE" id="PS50088">
    <property type="entry name" value="ANK_REPEAT"/>
    <property type="match status" value="2"/>
</dbReference>
<feature type="repeat" description="ANK" evidence="3">
    <location>
        <begin position="7"/>
        <end position="39"/>
    </location>
</feature>
<evidence type="ECO:0000256" key="2">
    <source>
        <dbReference type="ARBA" id="ARBA00023043"/>
    </source>
</evidence>
<dbReference type="PROSITE" id="PS50297">
    <property type="entry name" value="ANK_REP_REGION"/>
    <property type="match status" value="1"/>
</dbReference>
<protein>
    <submittedName>
        <fullName evidence="5">Ankyrin repeat domain-containing protein</fullName>
    </submittedName>
</protein>
<dbReference type="InterPro" id="IPR036770">
    <property type="entry name" value="Ankyrin_rpt-contain_sf"/>
</dbReference>
<name>A0AAU7YKH5_9RICK</name>
<dbReference type="Pfam" id="PF12796">
    <property type="entry name" value="Ank_2"/>
    <property type="match status" value="1"/>
</dbReference>
<evidence type="ECO:0000256" key="4">
    <source>
        <dbReference type="SAM" id="MobiDB-lite"/>
    </source>
</evidence>